<evidence type="ECO:0000313" key="1">
    <source>
        <dbReference type="EMBL" id="KAG8183678.1"/>
    </source>
</evidence>
<gene>
    <name evidence="1" type="ORF">JTE90_010149</name>
</gene>
<sequence>MSLSCSNCPLSGVSGSRPRYYLSPFNTAHCPPRNLWERHRSDSSKHKFPEQTRLSGWLEVWSVGDKRFCGLMDQSLELFYGQTDRELYFVSSRFSDSEKFSSWTRSAFCSNVSEWTPAFHLLN</sequence>
<keyword evidence="2" id="KW-1185">Reference proteome</keyword>
<reference evidence="1 2" key="1">
    <citation type="journal article" date="2022" name="Nat. Ecol. Evol.">
        <title>A masculinizing supergene underlies an exaggerated male reproductive morph in a spider.</title>
        <authorList>
            <person name="Hendrickx F."/>
            <person name="De Corte Z."/>
            <person name="Sonet G."/>
            <person name="Van Belleghem S.M."/>
            <person name="Kostlbacher S."/>
            <person name="Vangestel C."/>
        </authorList>
    </citation>
    <scope>NUCLEOTIDE SEQUENCE [LARGE SCALE GENOMIC DNA]</scope>
    <source>
        <strain evidence="1">W744_W776</strain>
    </source>
</reference>
<comment type="caution">
    <text evidence="1">The sequence shown here is derived from an EMBL/GenBank/DDBJ whole genome shotgun (WGS) entry which is preliminary data.</text>
</comment>
<protein>
    <submittedName>
        <fullName evidence="1">Uncharacterized protein</fullName>
    </submittedName>
</protein>
<proteinExistence type="predicted"/>
<dbReference type="AlphaFoldDB" id="A0AAV6UIU8"/>
<accession>A0AAV6UIU8</accession>
<name>A0AAV6UIU8_9ARAC</name>
<organism evidence="1 2">
    <name type="scientific">Oedothorax gibbosus</name>
    <dbReference type="NCBI Taxonomy" id="931172"/>
    <lineage>
        <taxon>Eukaryota</taxon>
        <taxon>Metazoa</taxon>
        <taxon>Ecdysozoa</taxon>
        <taxon>Arthropoda</taxon>
        <taxon>Chelicerata</taxon>
        <taxon>Arachnida</taxon>
        <taxon>Araneae</taxon>
        <taxon>Araneomorphae</taxon>
        <taxon>Entelegynae</taxon>
        <taxon>Araneoidea</taxon>
        <taxon>Linyphiidae</taxon>
        <taxon>Erigoninae</taxon>
        <taxon>Oedothorax</taxon>
    </lineage>
</organism>
<dbReference type="Proteomes" id="UP000827092">
    <property type="component" value="Unassembled WGS sequence"/>
</dbReference>
<evidence type="ECO:0000313" key="2">
    <source>
        <dbReference type="Proteomes" id="UP000827092"/>
    </source>
</evidence>
<dbReference type="EMBL" id="JAFNEN010000411">
    <property type="protein sequence ID" value="KAG8183678.1"/>
    <property type="molecule type" value="Genomic_DNA"/>
</dbReference>